<comment type="subcellular location">
    <subcellularLocation>
        <location evidence="1 6">Nucleus</location>
    </subcellularLocation>
</comment>
<evidence type="ECO:0000313" key="7">
    <source>
        <dbReference type="EMBL" id="GAO52010.1"/>
    </source>
</evidence>
<keyword evidence="5 6" id="KW-0539">Nucleus</keyword>
<dbReference type="GO" id="GO:0003712">
    <property type="term" value="F:transcription coregulator activity"/>
    <property type="evidence" value="ECO:0007669"/>
    <property type="project" value="InterPro"/>
</dbReference>
<evidence type="ECO:0000313" key="8">
    <source>
        <dbReference type="Proteomes" id="UP000033140"/>
    </source>
</evidence>
<comment type="similarity">
    <text evidence="2 6">Belongs to the Mediator complex subunit 10 family.</text>
</comment>
<reference evidence="7 8" key="3">
    <citation type="journal article" date="2015" name="Genome Announc.">
        <title>Draft Genome Sequence of the Archiascomycetous Yeast Saitoella complicata.</title>
        <authorList>
            <person name="Yamauchi K."/>
            <person name="Kondo S."/>
            <person name="Hamamoto M."/>
            <person name="Takahashi Y."/>
            <person name="Ogura Y."/>
            <person name="Hayashi T."/>
            <person name="Nishida H."/>
        </authorList>
    </citation>
    <scope>NUCLEOTIDE SEQUENCE [LARGE SCALE GENOMIC DNA]</scope>
    <source>
        <strain evidence="7 8">NRRL Y-17804</strain>
    </source>
</reference>
<evidence type="ECO:0000256" key="4">
    <source>
        <dbReference type="ARBA" id="ARBA00023163"/>
    </source>
</evidence>
<proteinExistence type="inferred from homology"/>
<organism evidence="7 8">
    <name type="scientific">Saitoella complicata (strain BCRC 22490 / CBS 7301 / JCM 7358 / NBRC 10748 / NRRL Y-17804)</name>
    <dbReference type="NCBI Taxonomy" id="698492"/>
    <lineage>
        <taxon>Eukaryota</taxon>
        <taxon>Fungi</taxon>
        <taxon>Dikarya</taxon>
        <taxon>Ascomycota</taxon>
        <taxon>Taphrinomycotina</taxon>
        <taxon>Taphrinomycotina incertae sedis</taxon>
        <taxon>Saitoella</taxon>
    </lineage>
</organism>
<keyword evidence="3 6" id="KW-0805">Transcription regulation</keyword>
<comment type="caution">
    <text evidence="7">The sequence shown here is derived from an EMBL/GenBank/DDBJ whole genome shotgun (WGS) entry which is preliminary data.</text>
</comment>
<reference evidence="7 8" key="2">
    <citation type="journal article" date="2014" name="J. Gen. Appl. Microbiol.">
        <title>The early diverging ascomycetous budding yeast Saitoella complicata has three histone deacetylases belonging to the Clr6, Hos2, and Rpd3 lineages.</title>
        <authorList>
            <person name="Nishida H."/>
            <person name="Matsumoto T."/>
            <person name="Kondo S."/>
            <person name="Hamamoto M."/>
            <person name="Yoshikawa H."/>
        </authorList>
    </citation>
    <scope>NUCLEOTIDE SEQUENCE [LARGE SCALE GENOMIC DNA]</scope>
    <source>
        <strain evidence="7 8">NRRL Y-17804</strain>
    </source>
</reference>
<dbReference type="STRING" id="698492.A0A0E9NRF9"/>
<sequence length="138" mass="15948">MSEDKTIPQQRPPAQDQTQILAAVDGQLRQTIEIILETGIALNDFEGGPHNHIYQKLNSIVEEYKELDRLAENVTVTVPRQVIEYVDEGRNPDLYTRQHADEALKKNQYMKGKLDTMKVPQVQWHVDEDFLLICVTEF</sequence>
<dbReference type="Pfam" id="PF09748">
    <property type="entry name" value="Med10"/>
    <property type="match status" value="1"/>
</dbReference>
<dbReference type="AlphaFoldDB" id="A0A0E9NRF9"/>
<keyword evidence="6" id="KW-0010">Activator</keyword>
<keyword evidence="4 6" id="KW-0804">Transcription</keyword>
<reference evidence="7 8" key="1">
    <citation type="journal article" date="2011" name="J. Gen. Appl. Microbiol.">
        <title>Draft genome sequencing of the enigmatic yeast Saitoella complicata.</title>
        <authorList>
            <person name="Nishida H."/>
            <person name="Hamamoto M."/>
            <person name="Sugiyama J."/>
        </authorList>
    </citation>
    <scope>NUCLEOTIDE SEQUENCE [LARGE SCALE GENOMIC DNA]</scope>
    <source>
        <strain evidence="7 8">NRRL Y-17804</strain>
    </source>
</reference>
<dbReference type="GO" id="GO:0016592">
    <property type="term" value="C:mediator complex"/>
    <property type="evidence" value="ECO:0007669"/>
    <property type="project" value="InterPro"/>
</dbReference>
<keyword evidence="8" id="KW-1185">Reference proteome</keyword>
<dbReference type="Proteomes" id="UP000033140">
    <property type="component" value="Unassembled WGS sequence"/>
</dbReference>
<dbReference type="GO" id="GO:0006357">
    <property type="term" value="P:regulation of transcription by RNA polymerase II"/>
    <property type="evidence" value="ECO:0007669"/>
    <property type="project" value="InterPro"/>
</dbReference>
<name>A0A0E9NRF9_SAICN</name>
<protein>
    <recommendedName>
        <fullName evidence="6">Mediator of RNA polymerase II transcription subunit 10</fullName>
    </recommendedName>
    <alternativeName>
        <fullName evidence="6">Mediator complex subunit 10</fullName>
    </alternativeName>
</protein>
<evidence type="ECO:0000256" key="2">
    <source>
        <dbReference type="ARBA" id="ARBA00005389"/>
    </source>
</evidence>
<evidence type="ECO:0000256" key="3">
    <source>
        <dbReference type="ARBA" id="ARBA00023015"/>
    </source>
</evidence>
<evidence type="ECO:0000256" key="5">
    <source>
        <dbReference type="ARBA" id="ARBA00023242"/>
    </source>
</evidence>
<evidence type="ECO:0000256" key="6">
    <source>
        <dbReference type="RuleBase" id="RU364146"/>
    </source>
</evidence>
<evidence type="ECO:0000256" key="1">
    <source>
        <dbReference type="ARBA" id="ARBA00004123"/>
    </source>
</evidence>
<dbReference type="EMBL" id="BACD03000057">
    <property type="protein sequence ID" value="GAO52010.1"/>
    <property type="molecule type" value="Genomic_DNA"/>
</dbReference>
<dbReference type="InterPro" id="IPR019145">
    <property type="entry name" value="Mediator_Med10"/>
</dbReference>
<gene>
    <name evidence="6" type="primary">MED10</name>
    <name evidence="7" type="ORF">G7K_6098-t1</name>
</gene>
<comment type="subunit">
    <text evidence="6">Component of the Mediator complex.</text>
</comment>
<accession>A0A0E9NRF9</accession>
<comment type="function">
    <text evidence="6">Component of the Mediator complex, a coactivator involved in the regulated transcription of nearly all RNA polymerase II-dependent genes. Mediator functions as a bridge to convey information from gene-specific regulatory proteins to the basal RNA polymerase II transcription machinery. Mediator is recruited to promoters by direct interactions with regulatory proteins and serves as a scaffold for the assembly of a functional preinitiation complex with RNA polymerase II and the general transcription factors.</text>
</comment>